<name>A0ABN9TX92_9DINO</name>
<feature type="transmembrane region" description="Helical" evidence="6">
    <location>
        <begin position="412"/>
        <end position="436"/>
    </location>
</feature>
<evidence type="ECO:0000313" key="9">
    <source>
        <dbReference type="Proteomes" id="UP001189429"/>
    </source>
</evidence>
<dbReference type="Gene3D" id="1.20.1560.10">
    <property type="entry name" value="ABC transporter type 1, transmembrane domain"/>
    <property type="match status" value="1"/>
</dbReference>
<keyword evidence="1" id="KW-0813">Transport</keyword>
<feature type="region of interest" description="Disordered" evidence="5">
    <location>
        <begin position="1"/>
        <end position="78"/>
    </location>
</feature>
<feature type="compositionally biased region" description="Polar residues" evidence="5">
    <location>
        <begin position="626"/>
        <end position="635"/>
    </location>
</feature>
<keyword evidence="9" id="KW-1185">Reference proteome</keyword>
<dbReference type="InterPro" id="IPR050835">
    <property type="entry name" value="ABC_transporter_sub-D"/>
</dbReference>
<organism evidence="8 9">
    <name type="scientific">Prorocentrum cordatum</name>
    <dbReference type="NCBI Taxonomy" id="2364126"/>
    <lineage>
        <taxon>Eukaryota</taxon>
        <taxon>Sar</taxon>
        <taxon>Alveolata</taxon>
        <taxon>Dinophyceae</taxon>
        <taxon>Prorocentrales</taxon>
        <taxon>Prorocentraceae</taxon>
        <taxon>Prorocentrum</taxon>
    </lineage>
</organism>
<dbReference type="PANTHER" id="PTHR11384">
    <property type="entry name" value="ATP-BINDING CASSETTE, SUB-FAMILY D MEMBER"/>
    <property type="match status" value="1"/>
</dbReference>
<gene>
    <name evidence="8" type="ORF">PCOR1329_LOCUS43215</name>
</gene>
<keyword evidence="2 6" id="KW-0812">Transmembrane</keyword>
<dbReference type="InterPro" id="IPR011527">
    <property type="entry name" value="ABC1_TM_dom"/>
</dbReference>
<sequence length="653" mass="72417">MSYPTSGPAPRGPIPFTAEKVPVGAAPSADPERHHSRRPAAAWAPPASAAHSAGLPAGAAAPTGANESAGAGAAREQAASKADDDGPFFMKLGFLGRVVALLVAFQLLAAVAFEWSHQQWSGVDVNEPLPSVPEGQRPSVDGLFTGFRHLAAPYFSDRRNTKGRVCCYTIVALGLLGLFLAYVHNAWHKDWWDLFQKGDSSRFPSLMGIYIVIVVAVVLTRVYVAYVRSWLYIDWREHMTQRLAQRWLVGHTHFLMQVGPQSRQHVQRVDNPDQRLQEDVNLFVSSALDICPNFLNSAGSLFVFVPVVLNNEPESAFGVPGVHFPGWLLAMAVAYSFIGGMCTHLIGWPMITYSFARQRYEADFRNLAIHIRDNSQSVALYNSEATERSGLQRQFDRIKLVQWRQMILEKRLAFFTSAYDYVQFLVPFFILAPSYFKKEISLGDLFQLTGAIGSVANSFDWFMRIYGPLSDWRATADRLLSFERRGSGCSSRAQRAPARASSSRPWPASGRTPRAAACTSPRARPRCSSSRSGPRCPSAAPWRRPSPTRRPRARTGRRPCYRPCATSGWRSWRRTRRCPTKARRRATRKSRRRGTASSRSTPARGPRRSGCARCGRWTSGAPDCPQGSSSGSHSGTRCCGSPGCSFWTRRPAT</sequence>
<feature type="region of interest" description="Disordered" evidence="5">
    <location>
        <begin position="491"/>
        <end position="559"/>
    </location>
</feature>
<feature type="transmembrane region" description="Helical" evidence="6">
    <location>
        <begin position="327"/>
        <end position="351"/>
    </location>
</feature>
<feature type="compositionally biased region" description="Low complexity" evidence="5">
    <location>
        <begin position="520"/>
        <end position="545"/>
    </location>
</feature>
<feature type="compositionally biased region" description="Basic residues" evidence="5">
    <location>
        <begin position="575"/>
        <end position="594"/>
    </location>
</feature>
<feature type="compositionally biased region" description="Low complexity" evidence="5">
    <location>
        <begin position="491"/>
        <end position="511"/>
    </location>
</feature>
<evidence type="ECO:0000256" key="6">
    <source>
        <dbReference type="SAM" id="Phobius"/>
    </source>
</evidence>
<feature type="transmembrane region" description="Helical" evidence="6">
    <location>
        <begin position="207"/>
        <end position="226"/>
    </location>
</feature>
<keyword evidence="3 6" id="KW-1133">Transmembrane helix</keyword>
<evidence type="ECO:0000256" key="2">
    <source>
        <dbReference type="ARBA" id="ARBA00022692"/>
    </source>
</evidence>
<dbReference type="Proteomes" id="UP001189429">
    <property type="component" value="Unassembled WGS sequence"/>
</dbReference>
<dbReference type="SUPFAM" id="SSF90123">
    <property type="entry name" value="ABC transporter transmembrane region"/>
    <property type="match status" value="1"/>
</dbReference>
<protein>
    <recommendedName>
        <fullName evidence="7">ABC transmembrane type-1 domain-containing protein</fullName>
    </recommendedName>
</protein>
<dbReference type="EMBL" id="CAUYUJ010015191">
    <property type="protein sequence ID" value="CAK0850929.1"/>
    <property type="molecule type" value="Genomic_DNA"/>
</dbReference>
<feature type="transmembrane region" description="Helical" evidence="6">
    <location>
        <begin position="165"/>
        <end position="187"/>
    </location>
</feature>
<comment type="caution">
    <text evidence="8">The sequence shown here is derived from an EMBL/GenBank/DDBJ whole genome shotgun (WGS) entry which is preliminary data.</text>
</comment>
<evidence type="ECO:0000313" key="8">
    <source>
        <dbReference type="EMBL" id="CAK0850929.1"/>
    </source>
</evidence>
<evidence type="ECO:0000256" key="5">
    <source>
        <dbReference type="SAM" id="MobiDB-lite"/>
    </source>
</evidence>
<feature type="region of interest" description="Disordered" evidence="5">
    <location>
        <begin position="575"/>
        <end position="653"/>
    </location>
</feature>
<feature type="domain" description="ABC transmembrane type-1" evidence="7">
    <location>
        <begin position="194"/>
        <end position="471"/>
    </location>
</feature>
<feature type="compositionally biased region" description="Low complexity" evidence="5">
    <location>
        <begin position="39"/>
        <end position="78"/>
    </location>
</feature>
<evidence type="ECO:0000259" key="7">
    <source>
        <dbReference type="PROSITE" id="PS50929"/>
    </source>
</evidence>
<feature type="compositionally biased region" description="Basic residues" evidence="5">
    <location>
        <begin position="546"/>
        <end position="559"/>
    </location>
</feature>
<keyword evidence="4 6" id="KW-0472">Membrane</keyword>
<evidence type="ECO:0000256" key="3">
    <source>
        <dbReference type="ARBA" id="ARBA00022989"/>
    </source>
</evidence>
<evidence type="ECO:0000256" key="1">
    <source>
        <dbReference type="ARBA" id="ARBA00022448"/>
    </source>
</evidence>
<proteinExistence type="predicted"/>
<evidence type="ECO:0000256" key="4">
    <source>
        <dbReference type="ARBA" id="ARBA00023136"/>
    </source>
</evidence>
<feature type="transmembrane region" description="Helical" evidence="6">
    <location>
        <begin position="94"/>
        <end position="113"/>
    </location>
</feature>
<dbReference type="PANTHER" id="PTHR11384:SF59">
    <property type="entry name" value="LYSOSOMAL COBALAMIN TRANSPORTER ABCD4"/>
    <property type="match status" value="1"/>
</dbReference>
<feature type="transmembrane region" description="Helical" evidence="6">
    <location>
        <begin position="282"/>
        <end position="307"/>
    </location>
</feature>
<dbReference type="InterPro" id="IPR036640">
    <property type="entry name" value="ABC1_TM_sf"/>
</dbReference>
<dbReference type="PROSITE" id="PS50929">
    <property type="entry name" value="ABC_TM1F"/>
    <property type="match status" value="1"/>
</dbReference>
<reference evidence="8" key="1">
    <citation type="submission" date="2023-10" db="EMBL/GenBank/DDBJ databases">
        <authorList>
            <person name="Chen Y."/>
            <person name="Shah S."/>
            <person name="Dougan E. K."/>
            <person name="Thang M."/>
            <person name="Chan C."/>
        </authorList>
    </citation>
    <scope>NUCLEOTIDE SEQUENCE [LARGE SCALE GENOMIC DNA]</scope>
</reference>
<dbReference type="Pfam" id="PF06472">
    <property type="entry name" value="ABC_membrane_2"/>
    <property type="match status" value="1"/>
</dbReference>
<feature type="compositionally biased region" description="Low complexity" evidence="5">
    <location>
        <begin position="595"/>
        <end position="604"/>
    </location>
</feature>
<accession>A0ABN9TX92</accession>